<feature type="compositionally biased region" description="Polar residues" evidence="1">
    <location>
        <begin position="221"/>
        <end position="231"/>
    </location>
</feature>
<evidence type="ECO:0000313" key="3">
    <source>
        <dbReference type="Proteomes" id="UP000279994"/>
    </source>
</evidence>
<dbReference type="AlphaFoldDB" id="A0A3N0GXC2"/>
<accession>A0A3N0GXC2</accession>
<gene>
    <name evidence="2" type="ORF">EFL26_04240</name>
</gene>
<keyword evidence="3" id="KW-1185">Reference proteome</keyword>
<name>A0A3N0GXC2_9ACTN</name>
<feature type="region of interest" description="Disordered" evidence="1">
    <location>
        <begin position="217"/>
        <end position="244"/>
    </location>
</feature>
<dbReference type="EMBL" id="RJSF01000007">
    <property type="protein sequence ID" value="RNM16732.1"/>
    <property type="molecule type" value="Genomic_DNA"/>
</dbReference>
<evidence type="ECO:0000256" key="1">
    <source>
        <dbReference type="SAM" id="MobiDB-lite"/>
    </source>
</evidence>
<proteinExistence type="predicted"/>
<organism evidence="2 3">
    <name type="scientific">Nocardioides pocheonensis</name>
    <dbReference type="NCBI Taxonomy" id="661485"/>
    <lineage>
        <taxon>Bacteria</taxon>
        <taxon>Bacillati</taxon>
        <taxon>Actinomycetota</taxon>
        <taxon>Actinomycetes</taxon>
        <taxon>Propionibacteriales</taxon>
        <taxon>Nocardioidaceae</taxon>
        <taxon>Nocardioides</taxon>
    </lineage>
</organism>
<protein>
    <submittedName>
        <fullName evidence="2">DUF222 domain-containing protein</fullName>
    </submittedName>
</protein>
<reference evidence="2 3" key="1">
    <citation type="submission" date="2018-11" db="EMBL/GenBank/DDBJ databases">
        <authorList>
            <person name="Li F."/>
        </authorList>
    </citation>
    <scope>NUCLEOTIDE SEQUENCE [LARGE SCALE GENOMIC DNA]</scope>
    <source>
        <strain evidence="2 3">Gsoil 818</strain>
    </source>
</reference>
<comment type="caution">
    <text evidence="2">The sequence shown here is derived from an EMBL/GenBank/DDBJ whole genome shotgun (WGS) entry which is preliminary data.</text>
</comment>
<evidence type="ECO:0000313" key="2">
    <source>
        <dbReference type="EMBL" id="RNM16732.1"/>
    </source>
</evidence>
<dbReference type="Proteomes" id="UP000279994">
    <property type="component" value="Unassembled WGS sequence"/>
</dbReference>
<sequence length="252" mass="27117">MRRVRGAQSDRRVSLRPAPDTMTYLTGFLPVAHGVACQVALTREADTRKAQGDPRTRGQIMADTLVERLTGQATGTPVEIGLVMTDQALLAGSQEPAHLVGCGTVPAHTARALARDADRAWVRRLFTHPESGALVAIDSRRRLFTGQLRHQLILTDDVCATPWCDAPVRHADHATPAKHGGDTSSTNGTGLCEACNYTKDLPGWHTTLTVRSDGTRILDLTSPTGHRQQSHPPDPPGAPDPGTQLLRRLTAA</sequence>